<dbReference type="SMART" id="SM00382">
    <property type="entry name" value="AAA"/>
    <property type="match status" value="1"/>
</dbReference>
<dbReference type="Gene3D" id="3.40.50.300">
    <property type="entry name" value="P-loop containing nucleotide triphosphate hydrolases"/>
    <property type="match status" value="1"/>
</dbReference>
<proteinExistence type="inferred from homology"/>
<dbReference type="FunFam" id="3.40.50.300:FF:000134">
    <property type="entry name" value="Iron-enterobactin ABC transporter ATP-binding protein"/>
    <property type="match status" value="1"/>
</dbReference>
<evidence type="ECO:0000313" key="7">
    <source>
        <dbReference type="Proteomes" id="UP000009223"/>
    </source>
</evidence>
<dbReference type="CDD" id="cd03214">
    <property type="entry name" value="ABC_Iron-Siderophores_B12_Hemin"/>
    <property type="match status" value="1"/>
</dbReference>
<dbReference type="Proteomes" id="UP000009223">
    <property type="component" value="Chromosome"/>
</dbReference>
<dbReference type="PROSITE" id="PS50893">
    <property type="entry name" value="ABC_TRANSPORTER_2"/>
    <property type="match status" value="1"/>
</dbReference>
<dbReference type="InterPro" id="IPR027417">
    <property type="entry name" value="P-loop_NTPase"/>
</dbReference>
<dbReference type="PANTHER" id="PTHR42734:SF6">
    <property type="entry name" value="MOLYBDATE IMPORT ATP-BINDING PROTEIN MOLC"/>
    <property type="match status" value="1"/>
</dbReference>
<evidence type="ECO:0000256" key="3">
    <source>
        <dbReference type="ARBA" id="ARBA00022741"/>
    </source>
</evidence>
<feature type="domain" description="ABC transporter" evidence="5">
    <location>
        <begin position="2"/>
        <end position="236"/>
    </location>
</feature>
<reference evidence="6 7" key="2">
    <citation type="journal article" date="2011" name="ISME J.">
        <title>RNA-seq reveals cooperative metabolic interactions between two termite-gut spirochete species in co-culture.</title>
        <authorList>
            <person name="Rosenthal A.Z."/>
            <person name="Matson E.G."/>
            <person name="Eldar A."/>
            <person name="Leadbetter J.R."/>
        </authorList>
    </citation>
    <scope>NUCLEOTIDE SEQUENCE [LARGE SCALE GENOMIC DNA]</scope>
    <source>
        <strain evidence="7">ATCC BAA-887 / DSM 12427 / ZAS-2</strain>
    </source>
</reference>
<evidence type="ECO:0000256" key="2">
    <source>
        <dbReference type="ARBA" id="ARBA00022448"/>
    </source>
</evidence>
<dbReference type="Pfam" id="PF00005">
    <property type="entry name" value="ABC_tran"/>
    <property type="match status" value="1"/>
</dbReference>
<keyword evidence="2" id="KW-0813">Transport</keyword>
<name>F5YKV0_TREPZ</name>
<comment type="similarity">
    <text evidence="1">Belongs to the ABC transporter superfamily.</text>
</comment>
<dbReference type="InterPro" id="IPR003593">
    <property type="entry name" value="AAA+_ATPase"/>
</dbReference>
<dbReference type="InterPro" id="IPR050153">
    <property type="entry name" value="Metal_Ion_Import_ABC"/>
</dbReference>
<dbReference type="STRING" id="545694.TREPR_3271"/>
<dbReference type="KEGG" id="tpi:TREPR_3271"/>
<keyword evidence="4 6" id="KW-0067">ATP-binding</keyword>
<dbReference type="GO" id="GO:0016887">
    <property type="term" value="F:ATP hydrolysis activity"/>
    <property type="evidence" value="ECO:0007669"/>
    <property type="project" value="InterPro"/>
</dbReference>
<protein>
    <submittedName>
        <fullName evidence="6">Ferrichrome transport ATP-binding protein FhuC</fullName>
    </submittedName>
</protein>
<dbReference type="SUPFAM" id="SSF52540">
    <property type="entry name" value="P-loop containing nucleoside triphosphate hydrolases"/>
    <property type="match status" value="1"/>
</dbReference>
<dbReference type="eggNOG" id="COG1120">
    <property type="taxonomic scope" value="Bacteria"/>
</dbReference>
<keyword evidence="7" id="KW-1185">Reference proteome</keyword>
<evidence type="ECO:0000259" key="5">
    <source>
        <dbReference type="PROSITE" id="PS50893"/>
    </source>
</evidence>
<accession>F5YKV0</accession>
<dbReference type="PROSITE" id="PS00211">
    <property type="entry name" value="ABC_TRANSPORTER_1"/>
    <property type="match status" value="1"/>
</dbReference>
<evidence type="ECO:0000256" key="1">
    <source>
        <dbReference type="ARBA" id="ARBA00005417"/>
    </source>
</evidence>
<evidence type="ECO:0000313" key="6">
    <source>
        <dbReference type="EMBL" id="AEF83873.1"/>
    </source>
</evidence>
<keyword evidence="3" id="KW-0547">Nucleotide-binding</keyword>
<sequence>MIDIKNLYYHYKKTKPILQNFNFRLDAGDRLAILGNNGVGKSTLLKCLTRIILPQKGEMTFEGQDLLKTNRVSLAKCLAFVAQDSPAVHITVYDMIMLGRKPYIKWGIQDEDTATVCDVIRRLDLENLVTCFVDELSGGERQKVMLARALAQQPRILLLDEPTSNLDMRNQYEVLSLIKEISIEHKIAVIMVIHDINLALRFCNKFLLIKDSKIFDTGGEEILSGEKIEAVYGIPVSVIELEKIRFVVPVQKHDQ</sequence>
<reference evidence="7" key="1">
    <citation type="submission" date="2009-12" db="EMBL/GenBank/DDBJ databases">
        <title>Complete sequence of Treponema primitia strain ZAS-2.</title>
        <authorList>
            <person name="Tetu S.G."/>
            <person name="Matson E."/>
            <person name="Ren Q."/>
            <person name="Seshadri R."/>
            <person name="Elbourne L."/>
            <person name="Hassan K.A."/>
            <person name="Durkin A."/>
            <person name="Radune D."/>
            <person name="Mohamoud Y."/>
            <person name="Shay R."/>
            <person name="Jin S."/>
            <person name="Zhang X."/>
            <person name="Lucey K."/>
            <person name="Ballor N.R."/>
            <person name="Ottesen E."/>
            <person name="Rosenthal R."/>
            <person name="Allen A."/>
            <person name="Leadbetter J.R."/>
            <person name="Paulsen I.T."/>
        </authorList>
    </citation>
    <scope>NUCLEOTIDE SEQUENCE [LARGE SCALE GENOMIC DNA]</scope>
    <source>
        <strain evidence="7">ATCC BAA-887 / DSM 12427 / ZAS-2</strain>
    </source>
</reference>
<evidence type="ECO:0000256" key="4">
    <source>
        <dbReference type="ARBA" id="ARBA00022840"/>
    </source>
</evidence>
<dbReference type="InterPro" id="IPR017871">
    <property type="entry name" value="ABC_transporter-like_CS"/>
</dbReference>
<dbReference type="RefSeq" id="WP_015707003.1">
    <property type="nucleotide sequence ID" value="NC_015578.1"/>
</dbReference>
<dbReference type="OrthoDB" id="9799337at2"/>
<dbReference type="GO" id="GO:0005524">
    <property type="term" value="F:ATP binding"/>
    <property type="evidence" value="ECO:0007669"/>
    <property type="project" value="UniProtKB-KW"/>
</dbReference>
<dbReference type="InterPro" id="IPR003439">
    <property type="entry name" value="ABC_transporter-like_ATP-bd"/>
</dbReference>
<dbReference type="PANTHER" id="PTHR42734">
    <property type="entry name" value="METAL TRANSPORT SYSTEM ATP-BINDING PROTEIN TM_0124-RELATED"/>
    <property type="match status" value="1"/>
</dbReference>
<dbReference type="AlphaFoldDB" id="F5YKV0"/>
<dbReference type="EMBL" id="CP001843">
    <property type="protein sequence ID" value="AEF83873.1"/>
    <property type="molecule type" value="Genomic_DNA"/>
</dbReference>
<gene>
    <name evidence="6" type="ordered locus">TREPR_3271</name>
</gene>
<dbReference type="HOGENOM" id="CLU_000604_1_11_12"/>
<organism evidence="6 7">
    <name type="scientific">Treponema primitia (strain ATCC BAA-887 / DSM 12427 / ZAS-2)</name>
    <dbReference type="NCBI Taxonomy" id="545694"/>
    <lineage>
        <taxon>Bacteria</taxon>
        <taxon>Pseudomonadati</taxon>
        <taxon>Spirochaetota</taxon>
        <taxon>Spirochaetia</taxon>
        <taxon>Spirochaetales</taxon>
        <taxon>Treponemataceae</taxon>
        <taxon>Treponema</taxon>
    </lineage>
</organism>